<reference evidence="1 2" key="1">
    <citation type="journal article" date="2015" name="Genome Biol.">
        <title>Comparative genomics of Steinernema reveals deeply conserved gene regulatory networks.</title>
        <authorList>
            <person name="Dillman A.R."/>
            <person name="Macchietto M."/>
            <person name="Porter C.F."/>
            <person name="Rogers A."/>
            <person name="Williams B."/>
            <person name="Antoshechkin I."/>
            <person name="Lee M.M."/>
            <person name="Goodwin Z."/>
            <person name="Lu X."/>
            <person name="Lewis E.E."/>
            <person name="Goodrich-Blair H."/>
            <person name="Stock S.P."/>
            <person name="Adams B.J."/>
            <person name="Sternberg P.W."/>
            <person name="Mortazavi A."/>
        </authorList>
    </citation>
    <scope>NUCLEOTIDE SEQUENCE [LARGE SCALE GENOMIC DNA]</scope>
    <source>
        <strain evidence="1 2">ALL</strain>
    </source>
</reference>
<evidence type="ECO:0000313" key="2">
    <source>
        <dbReference type="Proteomes" id="UP000298663"/>
    </source>
</evidence>
<dbReference type="AlphaFoldDB" id="A0A4U5LQP2"/>
<dbReference type="EMBL" id="AZBU02000013">
    <property type="protein sequence ID" value="TKR58291.1"/>
    <property type="molecule type" value="Genomic_DNA"/>
</dbReference>
<protein>
    <submittedName>
        <fullName evidence="1">Uncharacterized protein</fullName>
    </submittedName>
</protein>
<evidence type="ECO:0000313" key="1">
    <source>
        <dbReference type="EMBL" id="TKR58291.1"/>
    </source>
</evidence>
<organism evidence="1 2">
    <name type="scientific">Steinernema carpocapsae</name>
    <name type="common">Entomopathogenic nematode</name>
    <dbReference type="NCBI Taxonomy" id="34508"/>
    <lineage>
        <taxon>Eukaryota</taxon>
        <taxon>Metazoa</taxon>
        <taxon>Ecdysozoa</taxon>
        <taxon>Nematoda</taxon>
        <taxon>Chromadorea</taxon>
        <taxon>Rhabditida</taxon>
        <taxon>Tylenchina</taxon>
        <taxon>Panagrolaimomorpha</taxon>
        <taxon>Strongyloidoidea</taxon>
        <taxon>Steinernematidae</taxon>
        <taxon>Steinernema</taxon>
    </lineage>
</organism>
<comment type="caution">
    <text evidence="1">The sequence shown here is derived from an EMBL/GenBank/DDBJ whole genome shotgun (WGS) entry which is preliminary data.</text>
</comment>
<proteinExistence type="predicted"/>
<dbReference type="Proteomes" id="UP000298663">
    <property type="component" value="Unassembled WGS sequence"/>
</dbReference>
<accession>A0A4U5LQP2</accession>
<keyword evidence="2" id="KW-1185">Reference proteome</keyword>
<sequence length="66" mass="7509">MEIISGCSPNIHLLVQFSGSRKKFLIKQKGGVFKIVWPAVGLEQMLHEFAAQVDRSKSTMFEETQR</sequence>
<name>A0A4U5LQP2_STECR</name>
<reference evidence="1 2" key="2">
    <citation type="journal article" date="2019" name="G3 (Bethesda)">
        <title>Hybrid Assembly of the Genome of the Entomopathogenic Nematode Steinernema carpocapsae Identifies the X-Chromosome.</title>
        <authorList>
            <person name="Serra L."/>
            <person name="Macchietto M."/>
            <person name="Macias-Munoz A."/>
            <person name="McGill C.J."/>
            <person name="Rodriguez I.M."/>
            <person name="Rodriguez B."/>
            <person name="Murad R."/>
            <person name="Mortazavi A."/>
        </authorList>
    </citation>
    <scope>NUCLEOTIDE SEQUENCE [LARGE SCALE GENOMIC DNA]</scope>
    <source>
        <strain evidence="1 2">ALL</strain>
    </source>
</reference>
<gene>
    <name evidence="1" type="ORF">L596_029753</name>
</gene>